<name>A0A1H0NSP5_9BACT</name>
<dbReference type="Proteomes" id="UP000199073">
    <property type="component" value="Unassembled WGS sequence"/>
</dbReference>
<keyword evidence="2" id="KW-1185">Reference proteome</keyword>
<dbReference type="EMBL" id="FNJI01000008">
    <property type="protein sequence ID" value="SDO95757.1"/>
    <property type="molecule type" value="Genomic_DNA"/>
</dbReference>
<reference evidence="1 2" key="1">
    <citation type="submission" date="2016-10" db="EMBL/GenBank/DDBJ databases">
        <authorList>
            <person name="de Groot N.N."/>
        </authorList>
    </citation>
    <scope>NUCLEOTIDE SEQUENCE [LARGE SCALE GENOMIC DNA]</scope>
    <source>
        <strain evidence="1 2">DSM 12130</strain>
    </source>
</reference>
<accession>A0A1H0NSP5</accession>
<organism evidence="1 2">
    <name type="scientific">Desulforhopalus singaporensis</name>
    <dbReference type="NCBI Taxonomy" id="91360"/>
    <lineage>
        <taxon>Bacteria</taxon>
        <taxon>Pseudomonadati</taxon>
        <taxon>Thermodesulfobacteriota</taxon>
        <taxon>Desulfobulbia</taxon>
        <taxon>Desulfobulbales</taxon>
        <taxon>Desulfocapsaceae</taxon>
        <taxon>Desulforhopalus</taxon>
    </lineage>
</organism>
<dbReference type="AlphaFoldDB" id="A0A1H0NSP5"/>
<sequence>MSGPSGARMVVRNMNNFRQELKSYDENRRKTGEIAVRVEAFRLSKLLKKQMRGGGAGGKQFAPLRTVSKAVPSGRRKPLAALAIAVRYWAETLSDGRVFSVGFNKNKVISFRGTNDPNHNLSSSWVRIAEVMQEGVEHPVMDRGLWFARRGGRYEKIGKYPRLRKYFFLRKSTTFFRTPARPIIDPFWQQNKMDAERNIISNYNRKMRGEKI</sequence>
<dbReference type="STRING" id="91360.SAMN05660330_01431"/>
<evidence type="ECO:0000313" key="1">
    <source>
        <dbReference type="EMBL" id="SDO95757.1"/>
    </source>
</evidence>
<evidence type="ECO:0000313" key="2">
    <source>
        <dbReference type="Proteomes" id="UP000199073"/>
    </source>
</evidence>
<proteinExistence type="predicted"/>
<protein>
    <submittedName>
        <fullName evidence="1">Uncharacterized protein</fullName>
    </submittedName>
</protein>
<gene>
    <name evidence="1" type="ORF">SAMN05660330_01431</name>
</gene>